<reference evidence="2" key="1">
    <citation type="submission" date="2018-06" db="EMBL/GenBank/DDBJ databases">
        <authorList>
            <person name="Zhirakovskaya E."/>
        </authorList>
    </citation>
    <scope>NUCLEOTIDE SEQUENCE</scope>
</reference>
<dbReference type="InterPro" id="IPR050767">
    <property type="entry name" value="Sel1_AlgK"/>
</dbReference>
<gene>
    <name evidence="2" type="ORF">MNBD_GAMMA05-1140</name>
</gene>
<dbReference type="AlphaFoldDB" id="A0A3B0WVK5"/>
<organism evidence="2">
    <name type="scientific">hydrothermal vent metagenome</name>
    <dbReference type="NCBI Taxonomy" id="652676"/>
    <lineage>
        <taxon>unclassified sequences</taxon>
        <taxon>metagenomes</taxon>
        <taxon>ecological metagenomes</taxon>
    </lineage>
</organism>
<dbReference type="EMBL" id="UOFE01000033">
    <property type="protein sequence ID" value="VAW53219.1"/>
    <property type="molecule type" value="Genomic_DNA"/>
</dbReference>
<dbReference type="InterPro" id="IPR011990">
    <property type="entry name" value="TPR-like_helical_dom_sf"/>
</dbReference>
<dbReference type="PANTHER" id="PTHR11102">
    <property type="entry name" value="SEL-1-LIKE PROTEIN"/>
    <property type="match status" value="1"/>
</dbReference>
<feature type="coiled-coil region" evidence="1">
    <location>
        <begin position="163"/>
        <end position="197"/>
    </location>
</feature>
<evidence type="ECO:0008006" key="3">
    <source>
        <dbReference type="Google" id="ProtNLM"/>
    </source>
</evidence>
<keyword evidence="1" id="KW-0175">Coiled coil</keyword>
<name>A0A3B0WVK5_9ZZZZ</name>
<dbReference type="SUPFAM" id="SSF81901">
    <property type="entry name" value="HCP-like"/>
    <property type="match status" value="1"/>
</dbReference>
<proteinExistence type="predicted"/>
<evidence type="ECO:0000256" key="1">
    <source>
        <dbReference type="SAM" id="Coils"/>
    </source>
</evidence>
<dbReference type="Pfam" id="PF08238">
    <property type="entry name" value="Sel1"/>
    <property type="match status" value="2"/>
</dbReference>
<dbReference type="Gene3D" id="1.25.40.10">
    <property type="entry name" value="Tetratricopeptide repeat domain"/>
    <property type="match status" value="2"/>
</dbReference>
<dbReference type="SMART" id="SM00671">
    <property type="entry name" value="SEL1"/>
    <property type="match status" value="2"/>
</dbReference>
<dbReference type="PANTHER" id="PTHR11102:SF160">
    <property type="entry name" value="ERAD-ASSOCIATED E3 UBIQUITIN-PROTEIN LIGASE COMPONENT HRD3"/>
    <property type="match status" value="1"/>
</dbReference>
<evidence type="ECO:0000313" key="2">
    <source>
        <dbReference type="EMBL" id="VAW53219.1"/>
    </source>
</evidence>
<accession>A0A3B0WVK5</accession>
<dbReference type="InterPro" id="IPR006597">
    <property type="entry name" value="Sel1-like"/>
</dbReference>
<sequence length="276" mass="30954">MKTIIHIHLVVVLLFSALLMPNHLLAVDYTQGNSIVKFQYKLASRGNAGAQYRLARMLETGDGIAVDLDEAKRWYDLAAKSGLNTAAQRNTYLEVKKQGFDAATDTAWLNSVKTDADKHKPDAVLLLAQLYRQGLGVKKDLNKALDLFNEVRIRGAADVYEEIASINEEIDVNNKALQRKQQQQQELAKKKERDKQAQLVLLKEVQQPAKEAVIVPVTVVKPASKQKQAKLVTSQQAMQAEKIKRYEKAMFQLKREQALIDAQQADITSDSADDEI</sequence>
<protein>
    <recommendedName>
        <fullName evidence="3">Sel1 repeat family protein</fullName>
    </recommendedName>
</protein>